<dbReference type="Pfam" id="PF13439">
    <property type="entry name" value="Glyco_transf_4"/>
    <property type="match status" value="1"/>
</dbReference>
<feature type="domain" description="Glycosyltransferase subfamily 4-like N-terminal" evidence="2">
    <location>
        <begin position="17"/>
        <end position="178"/>
    </location>
</feature>
<evidence type="ECO:0000313" key="4">
    <source>
        <dbReference type="Proteomes" id="UP000010469"/>
    </source>
</evidence>
<reference evidence="4" key="1">
    <citation type="submission" date="2012-03" db="EMBL/GenBank/DDBJ databases">
        <title>Complete genome of Caldisphaera lagunensis DSM 15908.</title>
        <authorList>
            <person name="Lucas S."/>
            <person name="Copeland A."/>
            <person name="Lapidus A."/>
            <person name="Glavina del Rio T."/>
            <person name="Dalin E."/>
            <person name="Tice H."/>
            <person name="Bruce D."/>
            <person name="Goodwin L."/>
            <person name="Pitluck S."/>
            <person name="Peters L."/>
            <person name="Mikhailova N."/>
            <person name="Teshima H."/>
            <person name="Kyrpides N."/>
            <person name="Mavromatis K."/>
            <person name="Ivanova N."/>
            <person name="Brettin T."/>
            <person name="Detter J.C."/>
            <person name="Han C."/>
            <person name="Larimer F."/>
            <person name="Land M."/>
            <person name="Hauser L."/>
            <person name="Markowitz V."/>
            <person name="Cheng J.-F."/>
            <person name="Hugenholtz P."/>
            <person name="Woyke T."/>
            <person name="Wu D."/>
            <person name="Spring S."/>
            <person name="Schroeder M."/>
            <person name="Brambilla E."/>
            <person name="Klenk H.-P."/>
            <person name="Eisen J.A."/>
        </authorList>
    </citation>
    <scope>NUCLEOTIDE SEQUENCE [LARGE SCALE GENOMIC DNA]</scope>
    <source>
        <strain evidence="4">DSM 15908 / JCM 11604 / IC-154</strain>
    </source>
</reference>
<dbReference type="KEGG" id="clg:Calag_0920"/>
<evidence type="ECO:0000313" key="3">
    <source>
        <dbReference type="EMBL" id="AFZ70652.1"/>
    </source>
</evidence>
<keyword evidence="3" id="KW-0808">Transferase</keyword>
<gene>
    <name evidence="3" type="ordered locus">Calag_0920</name>
</gene>
<dbReference type="GO" id="GO:0016757">
    <property type="term" value="F:glycosyltransferase activity"/>
    <property type="evidence" value="ECO:0007669"/>
    <property type="project" value="InterPro"/>
</dbReference>
<organism evidence="3 4">
    <name type="scientific">Caldisphaera lagunensis (strain DSM 15908 / JCM 11604 / ANMR 0165 / IC-154)</name>
    <dbReference type="NCBI Taxonomy" id="1056495"/>
    <lineage>
        <taxon>Archaea</taxon>
        <taxon>Thermoproteota</taxon>
        <taxon>Thermoprotei</taxon>
        <taxon>Acidilobales</taxon>
        <taxon>Caldisphaeraceae</taxon>
        <taxon>Caldisphaera</taxon>
    </lineage>
</organism>
<name>L0AC07_CALLD</name>
<dbReference type="Proteomes" id="UP000010469">
    <property type="component" value="Chromosome"/>
</dbReference>
<dbReference type="HOGENOM" id="CLU_009583_2_1_2"/>
<dbReference type="InterPro" id="IPR001296">
    <property type="entry name" value="Glyco_trans_1"/>
</dbReference>
<dbReference type="Pfam" id="PF00534">
    <property type="entry name" value="Glycos_transf_1"/>
    <property type="match status" value="1"/>
</dbReference>
<dbReference type="PANTHER" id="PTHR45947">
    <property type="entry name" value="SULFOQUINOVOSYL TRANSFERASE SQD2"/>
    <property type="match status" value="1"/>
</dbReference>
<dbReference type="PANTHER" id="PTHR45947:SF3">
    <property type="entry name" value="SULFOQUINOVOSYL TRANSFERASE SQD2"/>
    <property type="match status" value="1"/>
</dbReference>
<sequence length="376" mass="43456">MQNLKIYHITHTYYPNIGGLENVINKLSKAQTKLGHEVYIVAPKIGNNAYFDDENVLRIKYFKLGYNDLSFPLEDTLNKIKDADIIHAHSHSSYFNISIIKKAKKKGLKTALYYMAVDSLRDHPNPIIRNVGFLYARYLTKTSFNYTDLKLSRSKRDIEILKKNYGINDVHYLPDAIDEKIMTMPSHEEEFRKKFNIYNENIFVYVGRMHYLKGIEILLKAIPHVINEVKDLKILLIGPGDNRRFVKLAKKLNIQNYVEFLGFLDEELKYGAIDSSIALVLPSLSDHVEVYSVVVSESWARKKAVITTNVGELSYRIKNMENGILVKPYDPIDIANAMLLLIQDSNLRKKLGENGHKEIKTWDKIAQESIRLYKTI</sequence>
<protein>
    <submittedName>
        <fullName evidence="3">Glycosyltransferase</fullName>
    </submittedName>
</protein>
<dbReference type="InterPro" id="IPR028098">
    <property type="entry name" value="Glyco_trans_4-like_N"/>
</dbReference>
<accession>L0AC07</accession>
<dbReference type="SUPFAM" id="SSF53756">
    <property type="entry name" value="UDP-Glycosyltransferase/glycogen phosphorylase"/>
    <property type="match status" value="1"/>
</dbReference>
<dbReference type="InParanoid" id="L0AC07"/>
<evidence type="ECO:0000259" key="1">
    <source>
        <dbReference type="Pfam" id="PF00534"/>
    </source>
</evidence>
<evidence type="ECO:0000259" key="2">
    <source>
        <dbReference type="Pfam" id="PF13439"/>
    </source>
</evidence>
<dbReference type="eggNOG" id="arCOG01410">
    <property type="taxonomic scope" value="Archaea"/>
</dbReference>
<proteinExistence type="predicted"/>
<keyword evidence="4" id="KW-1185">Reference proteome</keyword>
<dbReference type="CDD" id="cd03801">
    <property type="entry name" value="GT4_PimA-like"/>
    <property type="match status" value="1"/>
</dbReference>
<dbReference type="InterPro" id="IPR050194">
    <property type="entry name" value="Glycosyltransferase_grp1"/>
</dbReference>
<dbReference type="AlphaFoldDB" id="L0AC07"/>
<dbReference type="EMBL" id="CP003378">
    <property type="protein sequence ID" value="AFZ70652.1"/>
    <property type="molecule type" value="Genomic_DNA"/>
</dbReference>
<dbReference type="STRING" id="1056495.Calag_0920"/>
<feature type="domain" description="Glycosyl transferase family 1" evidence="1">
    <location>
        <begin position="189"/>
        <end position="357"/>
    </location>
</feature>
<dbReference type="Gene3D" id="3.40.50.2000">
    <property type="entry name" value="Glycogen Phosphorylase B"/>
    <property type="match status" value="2"/>
</dbReference>